<keyword evidence="1 4" id="KW-0696">RNA-directed RNA polymerase</keyword>
<dbReference type="SUPFAM" id="SSF56672">
    <property type="entry name" value="DNA/RNA polymerases"/>
    <property type="match status" value="1"/>
</dbReference>
<evidence type="ECO:0000313" key="4">
    <source>
        <dbReference type="EMBL" id="QIP68030.1"/>
    </source>
</evidence>
<evidence type="ECO:0000256" key="2">
    <source>
        <dbReference type="ARBA" id="ARBA00022679"/>
    </source>
</evidence>
<dbReference type="PANTHER" id="PTHR34456">
    <property type="entry name" value="MITOVIRUS RNA-DEPENDENT RNA POLYMERASE"/>
    <property type="match status" value="1"/>
</dbReference>
<accession>A0A6G9ELL7</accession>
<reference evidence="4" key="1">
    <citation type="submission" date="2019-10" db="EMBL/GenBank/DDBJ databases">
        <title>The virome associated to Eryshiphales from vegetable crops in Italy.</title>
        <authorList>
            <person name="Chiapello M."/>
            <person name="Turina M."/>
        </authorList>
    </citation>
    <scope>NUCLEOTIDE SEQUENCE</scope>
    <source>
        <strain evidence="4">PM-A_DN31330</strain>
    </source>
</reference>
<organism evidence="4">
    <name type="scientific">Erysiphales associated mitovirus 1</name>
    <dbReference type="NCBI Taxonomy" id="2719863"/>
    <lineage>
        <taxon>Viruses</taxon>
        <taxon>Riboviria</taxon>
        <taxon>Orthornavirae</taxon>
        <taxon>Lenarviricota</taxon>
        <taxon>Howeltoviricetes</taxon>
        <taxon>Cryppavirales</taxon>
        <taxon>Mitoviridae</taxon>
        <taxon>Mitovirus</taxon>
    </lineage>
</organism>
<dbReference type="PANTHER" id="PTHR34456:SF13">
    <property type="entry name" value="REVERSE TRANSCRIPTASE DOMAIN-CONTAINING PROTEIN"/>
    <property type="match status" value="1"/>
</dbReference>
<protein>
    <submittedName>
        <fullName evidence="4">RNA-dependent RNA polymerase</fullName>
    </submittedName>
</protein>
<evidence type="ECO:0000256" key="1">
    <source>
        <dbReference type="ARBA" id="ARBA00022484"/>
    </source>
</evidence>
<dbReference type="InterPro" id="IPR043502">
    <property type="entry name" value="DNA/RNA_pol_sf"/>
</dbReference>
<name>A0A6G9ELL7_9VIRU</name>
<dbReference type="InterPro" id="IPR008686">
    <property type="entry name" value="RNA_pol_mitovir"/>
</dbReference>
<keyword evidence="2" id="KW-0808">Transferase</keyword>
<proteinExistence type="predicted"/>
<sequence length="845" mass="98605">MNKNKCFNSFKKLKHLIMKLKQLFSWQKGVKSFYLTKWQFVKIALLVRGRLTRSLIQSIIVLLKRLDIILKSQGLYGVALYLKACHVYTMQFLSKPGISRRKISSIQFGPHVSLTRRGLPRIIPNYLRLSLSQHDVSGCKIVLSIFNLYRVLPYPGKLKLSTISEPGPRNIGQYPIYGYVSRFLLLLGIRKSRFEYSFNPHTIFSSGSNSVKEWLSPFLKKDQFKILSKFKKDKKIINLKRTFRKEKVSVNSMTGVFNSLAVLRRKPDLFRSVRYFLGLDRRKEDLIKAVRLLSHFGESKGELGKLAYKEEPGKVRVFAIVDCWTQWILKPLHSYLFKLLRSISNVDATFDQNQGIKTLQKKLAKVKNSEVYSLDLSAATDRLPIMLQSVILNKIHPELGENWANLLVNRDYAVSPHPTLKEGRSHIRYAVGQPMGAYSSWAMLAITHHYIVQLSAWLTYRSLRKWFTNYMVLGDDVVILDKSVALTYIKIMKSLGVEINLNKSLISRGKICEFAKRLISVDSRLEGLSLKEFSELTDLSSVLSLVRKLETPNSVVLRFLGYGSLSSGNVMTNILKGSSRAAIDHILRSPTKQSRWEDYLAWLIQTSNSMKLDSKLIEGYSNFYIKIERLKNTSWCRSYEDQMDVWEDFKESKTKEIYERQISNIERVFLPLVRNDRKDRYLYGNHIPFFSKFEYSEPFITFKELLYLVFKDSDLLFHLEKGCSHTGWRDFLHYQSTIFRSFTPEVAEMFPTDPLYDRKIYRYCPWEIFTLNPKSLFSFKRFEIESKSYSRVFFTKRVISAFDFRKIEDMKDLSKLVDLKYAVSEAAYLAQQVRRRKGREMGLPK</sequence>
<evidence type="ECO:0000256" key="3">
    <source>
        <dbReference type="ARBA" id="ARBA00022695"/>
    </source>
</evidence>
<dbReference type="Pfam" id="PF05919">
    <property type="entry name" value="Mitovir_RNA_pol"/>
    <property type="match status" value="1"/>
</dbReference>
<dbReference type="GO" id="GO:0003968">
    <property type="term" value="F:RNA-directed RNA polymerase activity"/>
    <property type="evidence" value="ECO:0007669"/>
    <property type="project" value="UniProtKB-KW"/>
</dbReference>
<keyword evidence="3" id="KW-0548">Nucleotidyltransferase</keyword>
<dbReference type="EMBL" id="MN628259">
    <property type="protein sequence ID" value="QIP68030.1"/>
    <property type="molecule type" value="Genomic_RNA"/>
</dbReference>